<dbReference type="Pfam" id="PF20706">
    <property type="entry name" value="GT4-conflict"/>
    <property type="match status" value="1"/>
</dbReference>
<reference evidence="4" key="1">
    <citation type="submission" date="2022-10" db="EMBL/GenBank/DDBJ databases">
        <title>The complete genomes of actinobacterial strains from the NBC collection.</title>
        <authorList>
            <person name="Joergensen T.S."/>
            <person name="Alvarez Arevalo M."/>
            <person name="Sterndorff E.B."/>
            <person name="Faurdal D."/>
            <person name="Vuksanovic O."/>
            <person name="Mourched A.-S."/>
            <person name="Charusanti P."/>
            <person name="Shaw S."/>
            <person name="Blin K."/>
            <person name="Weber T."/>
        </authorList>
    </citation>
    <scope>NUCLEOTIDE SEQUENCE</scope>
    <source>
        <strain evidence="4">NBC_00060</strain>
    </source>
</reference>
<feature type="domain" description="Peptidase C14 caspase" evidence="3">
    <location>
        <begin position="18"/>
        <end position="219"/>
    </location>
</feature>
<feature type="region of interest" description="Disordered" evidence="2">
    <location>
        <begin position="956"/>
        <end position="980"/>
    </location>
</feature>
<dbReference type="InterPro" id="IPR027417">
    <property type="entry name" value="P-loop_NTPase"/>
</dbReference>
<name>A0AAU2H941_9ACTN</name>
<dbReference type="Gene3D" id="3.40.50.300">
    <property type="entry name" value="P-loop containing nucleotide triphosphate hydrolases"/>
    <property type="match status" value="1"/>
</dbReference>
<dbReference type="CDD" id="cd03801">
    <property type="entry name" value="GT4_PimA-like"/>
    <property type="match status" value="1"/>
</dbReference>
<feature type="compositionally biased region" description="Acidic residues" evidence="2">
    <location>
        <begin position="715"/>
        <end position="749"/>
    </location>
</feature>
<protein>
    <recommendedName>
        <fullName evidence="1">D-inositol 3-phosphate glycosyltransferase</fullName>
    </recommendedName>
</protein>
<dbReference type="GO" id="GO:0004197">
    <property type="term" value="F:cysteine-type endopeptidase activity"/>
    <property type="evidence" value="ECO:0007669"/>
    <property type="project" value="InterPro"/>
</dbReference>
<dbReference type="GO" id="GO:0016757">
    <property type="term" value="F:glycosyltransferase activity"/>
    <property type="evidence" value="ECO:0007669"/>
    <property type="project" value="TreeGrafter"/>
</dbReference>
<dbReference type="GO" id="GO:0006508">
    <property type="term" value="P:proteolysis"/>
    <property type="evidence" value="ECO:0007669"/>
    <property type="project" value="InterPro"/>
</dbReference>
<organism evidence="4">
    <name type="scientific">Streptomyces sp. NBC_00060</name>
    <dbReference type="NCBI Taxonomy" id="2975636"/>
    <lineage>
        <taxon>Bacteria</taxon>
        <taxon>Bacillati</taxon>
        <taxon>Actinomycetota</taxon>
        <taxon>Actinomycetes</taxon>
        <taxon>Kitasatosporales</taxon>
        <taxon>Streptomycetaceae</taxon>
        <taxon>Streptomyces</taxon>
    </lineage>
</organism>
<dbReference type="PANTHER" id="PTHR12526">
    <property type="entry name" value="GLYCOSYLTRANSFERASE"/>
    <property type="match status" value="1"/>
</dbReference>
<evidence type="ECO:0000256" key="1">
    <source>
        <dbReference type="ARBA" id="ARBA00021292"/>
    </source>
</evidence>
<accession>A0AAU2H941</accession>
<evidence type="ECO:0000259" key="3">
    <source>
        <dbReference type="Pfam" id="PF00656"/>
    </source>
</evidence>
<dbReference type="SUPFAM" id="SSF52540">
    <property type="entry name" value="P-loop containing nucleoside triphosphate hydrolases"/>
    <property type="match status" value="1"/>
</dbReference>
<dbReference type="AlphaFoldDB" id="A0AAU2H941"/>
<dbReference type="InterPro" id="IPR011600">
    <property type="entry name" value="Pept_C14_caspase"/>
</dbReference>
<sequence>MNGGEAGRRSTDAGRRYLVSIGVSEYRSPHLPDLPGAASDAERVAGLLADFGYERVLSELGSSPTAEQLRSGVARWTREARLGPDDVLIVYFAGHGSAEEPRLQLLASDSEPGRAYTSLAADDLTAMIADSGVGSTLAVLDVCAAEAGVRAAGAGWAAPNVHTRSQDSAYHLVTYNRNTDDNAVSLADAWTYALASSYAGPRQRHLPLADVLQEMRRHLRDHGTTRGPFYAGHRVEEAEVFFPNPRYVPDLPRDSFDPVGVARLRHEHRDHFEPRSRGVAHAAEPGDFFVGRTNALARIASWVRAAPGAAVPPLAVTGAPGSGKTALLGRFLALTDADSPARMNTAPQTLPPPGLAVIPLSGRGVNGLRSLAVDLAAALGRPPDSAPGHVLAALRARTDPVVIVLDGLDEIAPSAYDDGLADFVRSLGRIPAVRLLVVARAAQLGSLGPDVEVLDLDSPEYRDEGALHQVAYRLAQDPGQAAAVLAELKRDFTREVDHSFLMVHLLAARALEADGIPSNAGDLPSLFQGLIQRLGPDEARSERLLSPLAYAQGAGLPQGLWGPLVEALTGEACTPEELRRFRDRAGTLVVDTTRPDGTTVHRLVHVALAEFLRASADEREQQRRLARGLARLVPRTTDGRSDWAAADPYILEHLATHAAAGRILGEVVRDSAYLSHATPEPLLRALADSGAIVPATAAPEAEVEAEARESHAPADEDVGADADTDAGMTTDEDLATDADAAEDDSYDSYDSYDYDHDRVTATELAAVHVLSERPCVLVVATEWSSGRGGLSTFNRHLCVAMAAAGAQVFCIVLNADASEVTDAKEKGVTLLTHPGAPGAPDYGRLTRRPTLPYGTRPDLVIGHARITGPAAAHLTEDFFPDARRLHFVHMAPDEIEWHKLGDGVDRARQAEERTEIERELGLTAHRVVAVGPALKRRFSNELWGTGVPEPLRLDPGFDSPTSTGPAGAEGLPNAFARRRPPPDGLHKVLFVGRTEDVRLKGVDLAARACGMVHELRNRTAGEPIELFVRGAPPEKADEQQQLIQDWSGCPGLRVVVRPYSSDPRKLESDMLRAGLVVMPSRSEAFGLVGQEAILRGVPVRVSDQSGLAQLLREELGSDADHLIVPVTGNFADDAREWADRIEKCLAGRDEEFERMHTVRSRLTASVTWAAAARLVLAEVPPRGRGAG</sequence>
<dbReference type="EMBL" id="CP108253">
    <property type="protein sequence ID" value="WTU44592.1"/>
    <property type="molecule type" value="Genomic_DNA"/>
</dbReference>
<dbReference type="PANTHER" id="PTHR12526:SF635">
    <property type="entry name" value="GLYCOSYL TRANSFERASE GROUP 1"/>
    <property type="match status" value="1"/>
</dbReference>
<gene>
    <name evidence="4" type="ORF">OHV25_35880</name>
</gene>
<dbReference type="Gene3D" id="3.40.50.1460">
    <property type="match status" value="1"/>
</dbReference>
<feature type="compositionally biased region" description="Basic and acidic residues" evidence="2">
    <location>
        <begin position="705"/>
        <end position="714"/>
    </location>
</feature>
<evidence type="ECO:0000256" key="2">
    <source>
        <dbReference type="SAM" id="MobiDB-lite"/>
    </source>
</evidence>
<dbReference type="SUPFAM" id="SSF53756">
    <property type="entry name" value="UDP-Glycosyltransferase/glycogen phosphorylase"/>
    <property type="match status" value="1"/>
</dbReference>
<dbReference type="Gene3D" id="3.40.50.2000">
    <property type="entry name" value="Glycogen Phosphorylase B"/>
    <property type="match status" value="1"/>
</dbReference>
<proteinExistence type="predicted"/>
<dbReference type="SUPFAM" id="SSF52129">
    <property type="entry name" value="Caspase-like"/>
    <property type="match status" value="1"/>
</dbReference>
<feature type="region of interest" description="Disordered" evidence="2">
    <location>
        <begin position="698"/>
        <end position="749"/>
    </location>
</feature>
<dbReference type="Pfam" id="PF00656">
    <property type="entry name" value="Peptidase_C14"/>
    <property type="match status" value="1"/>
</dbReference>
<dbReference type="InterPro" id="IPR029030">
    <property type="entry name" value="Caspase-like_dom_sf"/>
</dbReference>
<evidence type="ECO:0000313" key="4">
    <source>
        <dbReference type="EMBL" id="WTU44592.1"/>
    </source>
</evidence>